<dbReference type="GO" id="GO:0006080">
    <property type="term" value="P:substituted mannan metabolic process"/>
    <property type="evidence" value="ECO:0007669"/>
    <property type="project" value="InterPro"/>
</dbReference>
<dbReference type="GO" id="GO:0016985">
    <property type="term" value="F:mannan endo-1,4-beta-mannosidase activity"/>
    <property type="evidence" value="ECO:0007669"/>
    <property type="project" value="InterPro"/>
</dbReference>
<dbReference type="KEGG" id="fal:FRAAL3174"/>
<sequence>MALASVTASTWALATPASAATVTIEDTAVGTGNNQVSYTGTWTQCSGCAPSTLNGSYRSSTNYGSIATVRFTGTQANIFGVKGPDGGHAAFSVDGRTPTVVDTFATTLAASLVFSTGPLSAGAHTVQITNIHERNPASNGYYVAFDRAEVTTDPAPPPPPPPAPTATVVEDTAIGTGNNQVSYSTGWVPCVGCVTSPNNSLYYTGVANAVATVRFTGTQINVYGVKGSANGFGTFRIDGAQPVVVDTYAPVSSVTLLYTSNLLTAGAHTLTFTNDGHRSTASSGNNIGFDRAEITTTSVPSTPPIYAGPRSGKPWLSGTFPDPVMNQSNLEAFCTWRGTPCDFVLLYVTRNNWTNVTQPADLLRTFATWPGRLIISIPPFPENIGASNATCATGAYDSYWRTFGTFLNTYGRQNSFLRLGWESNGDWYQWAGTNPTDYVNCFRHVADAINSTAEPDPTICWCLNAHYSQNPPSHNPMELYPGDAWVDGVGLDAYDHYPPSTTKAAFDAQANAPGGLNYWYNFAQAHNKLFGVGEWGVVSGSGDNGGGDNANYVQWMYDWFVAHAGKGFAYEYYFNNCDQGNVGSNLYRPLGNGCFYRNPNAGARYKQLYSARP</sequence>
<dbReference type="InterPro" id="IPR022790">
    <property type="entry name" value="GH26_dom"/>
</dbReference>
<dbReference type="InterPro" id="IPR017853">
    <property type="entry name" value="GH"/>
</dbReference>
<dbReference type="HOGENOM" id="CLU_020305_0_0_11"/>
<dbReference type="SUPFAM" id="SSF51445">
    <property type="entry name" value="(Trans)glycosidases"/>
    <property type="match status" value="1"/>
</dbReference>
<evidence type="ECO:0000259" key="6">
    <source>
        <dbReference type="PROSITE" id="PS51764"/>
    </source>
</evidence>
<dbReference type="PANTHER" id="PTHR40079:SF4">
    <property type="entry name" value="GH26 DOMAIN-CONTAINING PROTEIN-RELATED"/>
    <property type="match status" value="1"/>
</dbReference>
<feature type="active site" description="Nucleophile" evidence="4">
    <location>
        <position position="534"/>
    </location>
</feature>
<evidence type="ECO:0000313" key="7">
    <source>
        <dbReference type="EMBL" id="CAJ61818.1"/>
    </source>
</evidence>
<accession>Q0RKY7</accession>
<name>Q0RKY7_FRAAA</name>
<organism evidence="7 8">
    <name type="scientific">Frankia alni (strain DSM 45986 / CECT 9034 / ACN14a)</name>
    <dbReference type="NCBI Taxonomy" id="326424"/>
    <lineage>
        <taxon>Bacteria</taxon>
        <taxon>Bacillati</taxon>
        <taxon>Actinomycetota</taxon>
        <taxon>Actinomycetes</taxon>
        <taxon>Frankiales</taxon>
        <taxon>Frankiaceae</taxon>
        <taxon>Frankia</taxon>
    </lineage>
</organism>
<dbReference type="Gene3D" id="3.20.20.80">
    <property type="entry name" value="Glycosidases"/>
    <property type="match status" value="1"/>
</dbReference>
<keyword evidence="3 4" id="KW-0326">Glycosidase</keyword>
<keyword evidence="2 4" id="KW-0378">Hydrolase</keyword>
<dbReference type="PROSITE" id="PS51764">
    <property type="entry name" value="GH26"/>
    <property type="match status" value="1"/>
</dbReference>
<keyword evidence="5" id="KW-0732">Signal</keyword>
<dbReference type="EMBL" id="CT573213">
    <property type="protein sequence ID" value="CAJ61818.1"/>
    <property type="molecule type" value="Genomic_DNA"/>
</dbReference>
<reference evidence="7 8" key="1">
    <citation type="journal article" date="2007" name="Genome Res.">
        <title>Genome characteristics of facultatively symbiotic Frankia sp. strains reflect host range and host plant biogeography.</title>
        <authorList>
            <person name="Normand P."/>
            <person name="Lapierre P."/>
            <person name="Tisa L.S."/>
            <person name="Gogarten J.P."/>
            <person name="Alloisio N."/>
            <person name="Bagnarol E."/>
            <person name="Bassi C.A."/>
            <person name="Berry A.M."/>
            <person name="Bickhart D.M."/>
            <person name="Choisne N."/>
            <person name="Couloux A."/>
            <person name="Cournoyer B."/>
            <person name="Cruveiller S."/>
            <person name="Daubin V."/>
            <person name="Demange N."/>
            <person name="Francino M.P."/>
            <person name="Goltsman E."/>
            <person name="Huang Y."/>
            <person name="Kopp O.R."/>
            <person name="Labarre L."/>
            <person name="Lapidus A."/>
            <person name="Lavire C."/>
            <person name="Marechal J."/>
            <person name="Martinez M."/>
            <person name="Mastronunzio J.E."/>
            <person name="Mullin B.C."/>
            <person name="Niemann J."/>
            <person name="Pujic P."/>
            <person name="Rawnsley T."/>
            <person name="Rouy Z."/>
            <person name="Schenowitz C."/>
            <person name="Sellstedt A."/>
            <person name="Tavares F."/>
            <person name="Tomkins J.P."/>
            <person name="Vallenet D."/>
            <person name="Valverde C."/>
            <person name="Wall L.G."/>
            <person name="Wang Y."/>
            <person name="Medigue C."/>
            <person name="Benson D.R."/>
        </authorList>
    </citation>
    <scope>NUCLEOTIDE SEQUENCE [LARGE SCALE GENOMIC DNA]</scope>
    <source>
        <strain evidence="8">DSM 45986 / CECT 9034 / ACN14a</strain>
    </source>
</reference>
<feature type="chain" id="PRO_5004176111" description="GH26 domain-containing protein" evidence="5">
    <location>
        <begin position="20"/>
        <end position="613"/>
    </location>
</feature>
<dbReference type="InterPro" id="IPR000805">
    <property type="entry name" value="Glyco_hydro_26"/>
</dbReference>
<evidence type="ECO:0000256" key="1">
    <source>
        <dbReference type="ARBA" id="ARBA00007754"/>
    </source>
</evidence>
<keyword evidence="8" id="KW-1185">Reference proteome</keyword>
<feature type="active site" description="Proton donor" evidence="4">
    <location>
        <position position="422"/>
    </location>
</feature>
<dbReference type="RefSeq" id="WP_011604323.1">
    <property type="nucleotide sequence ID" value="NC_008278.1"/>
</dbReference>
<proteinExistence type="inferred from homology"/>
<comment type="similarity">
    <text evidence="1 4">Belongs to the glycosyl hydrolase 26 family.</text>
</comment>
<dbReference type="AlphaFoldDB" id="Q0RKY7"/>
<evidence type="ECO:0000256" key="3">
    <source>
        <dbReference type="ARBA" id="ARBA00023295"/>
    </source>
</evidence>
<protein>
    <recommendedName>
        <fullName evidence="6">GH26 domain-containing protein</fullName>
    </recommendedName>
</protein>
<dbReference type="Pfam" id="PF02156">
    <property type="entry name" value="Glyco_hydro_26"/>
    <property type="match status" value="1"/>
</dbReference>
<gene>
    <name evidence="7" type="ordered locus">FRAAL3174</name>
</gene>
<evidence type="ECO:0000256" key="4">
    <source>
        <dbReference type="PROSITE-ProRule" id="PRU01100"/>
    </source>
</evidence>
<dbReference type="STRING" id="326424.FRAAL3174"/>
<feature type="signal peptide" evidence="5">
    <location>
        <begin position="1"/>
        <end position="19"/>
    </location>
</feature>
<evidence type="ECO:0000256" key="5">
    <source>
        <dbReference type="SAM" id="SignalP"/>
    </source>
</evidence>
<evidence type="ECO:0000256" key="2">
    <source>
        <dbReference type="ARBA" id="ARBA00022801"/>
    </source>
</evidence>
<dbReference type="Proteomes" id="UP000000657">
    <property type="component" value="Chromosome"/>
</dbReference>
<evidence type="ECO:0000313" key="8">
    <source>
        <dbReference type="Proteomes" id="UP000000657"/>
    </source>
</evidence>
<feature type="domain" description="GH26" evidence="6">
    <location>
        <begin position="300"/>
        <end position="613"/>
    </location>
</feature>
<dbReference type="PANTHER" id="PTHR40079">
    <property type="entry name" value="MANNAN ENDO-1,4-BETA-MANNOSIDASE E-RELATED"/>
    <property type="match status" value="1"/>
</dbReference>
<dbReference type="eggNOG" id="COG4124">
    <property type="taxonomic scope" value="Bacteria"/>
</dbReference>
<dbReference type="Gene3D" id="2.60.120.260">
    <property type="entry name" value="Galactose-binding domain-like"/>
    <property type="match status" value="2"/>
</dbReference>